<organism evidence="4 5">
    <name type="scientific">Ceratocystis fimbriata f. sp. platani</name>
    <dbReference type="NCBI Taxonomy" id="88771"/>
    <lineage>
        <taxon>Eukaryota</taxon>
        <taxon>Fungi</taxon>
        <taxon>Dikarya</taxon>
        <taxon>Ascomycota</taxon>
        <taxon>Pezizomycotina</taxon>
        <taxon>Sordariomycetes</taxon>
        <taxon>Hypocreomycetidae</taxon>
        <taxon>Microascales</taxon>
        <taxon>Ceratocystidaceae</taxon>
        <taxon>Ceratocystis</taxon>
    </lineage>
</organism>
<feature type="domain" description="Vacuolar sorting protein Vps3844 C-terminal" evidence="3">
    <location>
        <begin position="295"/>
        <end position="395"/>
    </location>
</feature>
<dbReference type="InterPro" id="IPR024382">
    <property type="entry name" value="Vps3844_C"/>
</dbReference>
<protein>
    <submittedName>
        <fullName evidence="4">Putative endoplasmic reticulum membrane protein.03</fullName>
    </submittedName>
</protein>
<dbReference type="Proteomes" id="UP000034841">
    <property type="component" value="Unassembled WGS sequence"/>
</dbReference>
<keyword evidence="5" id="KW-1185">Reference proteome</keyword>
<evidence type="ECO:0000313" key="4">
    <source>
        <dbReference type="EMBL" id="KKF96156.1"/>
    </source>
</evidence>
<accession>A0A0F8B3H1</accession>
<evidence type="ECO:0000256" key="1">
    <source>
        <dbReference type="SAM" id="Phobius"/>
    </source>
</evidence>
<keyword evidence="1" id="KW-0812">Transmembrane</keyword>
<name>A0A0F8B3H1_CERFI</name>
<dbReference type="AlphaFoldDB" id="A0A0F8B3H1"/>
<keyword evidence="1" id="KW-0472">Membrane</keyword>
<proteinExistence type="predicted"/>
<dbReference type="EMBL" id="LBBL01000060">
    <property type="protein sequence ID" value="KKF96156.1"/>
    <property type="molecule type" value="Genomic_DNA"/>
</dbReference>
<feature type="chain" id="PRO_5018237639" evidence="2">
    <location>
        <begin position="18"/>
        <end position="400"/>
    </location>
</feature>
<keyword evidence="2" id="KW-0732">Signal</keyword>
<dbReference type="PANTHER" id="PTHR36853">
    <property type="entry name" value="EXPRESSED PROTEIN"/>
    <property type="match status" value="1"/>
</dbReference>
<evidence type="ECO:0000259" key="3">
    <source>
        <dbReference type="Pfam" id="PF12955"/>
    </source>
</evidence>
<reference evidence="4 5" key="1">
    <citation type="submission" date="2015-04" db="EMBL/GenBank/DDBJ databases">
        <title>Genome sequence of Ceratocystis platani, a major pathogen of plane trees.</title>
        <authorList>
            <person name="Belbahri L."/>
        </authorList>
    </citation>
    <scope>NUCLEOTIDE SEQUENCE [LARGE SCALE GENOMIC DNA]</scope>
    <source>
        <strain evidence="4 5">CFO</strain>
    </source>
</reference>
<dbReference type="PANTHER" id="PTHR36853:SF1">
    <property type="entry name" value="DUF3844 DOMAIN-CONTAINING PROTEIN"/>
    <property type="match status" value="1"/>
</dbReference>
<evidence type="ECO:0000256" key="2">
    <source>
        <dbReference type="SAM" id="SignalP"/>
    </source>
</evidence>
<sequence length="400" mass="41850">MWSSMSAFVAFLGTTSAALSGAPAYILQQHPQQASAVLLASQNTPPAVNVQTARLILEQRLNTPNVFLSDGIDEASREAAITAINAFGRAPKPLFGEPSGYAGDVDSQPTGVQLDASQLVVLVEGLSDAEIEQTAQLAGLKTAFTVSDPPSSMANSVLIREHPAANAGKKCELSEAVNPLSAACWHGTSSLLRFDAKKDATLLSTLQNVIPKLAGLASSGEMESVFVFFPESARSSKLNSWDTAATELRRRQAEEAVMTDKIQSTNETPKTNLAGTSAKPAPGALFVSSNDVPECFKDAEACSNGTNSCSGNGICVNRWGKDVGEACFVCNCVSVKEGGKRSTTGYAGKACEKLDYSTPFALFVGFSIVMVGILAFSISLLFQVGEEPLPGVIGAGVAKK</sequence>
<keyword evidence="1" id="KW-1133">Transmembrane helix</keyword>
<evidence type="ECO:0000313" key="5">
    <source>
        <dbReference type="Proteomes" id="UP000034841"/>
    </source>
</evidence>
<dbReference type="GO" id="GO:0005783">
    <property type="term" value="C:endoplasmic reticulum"/>
    <property type="evidence" value="ECO:0007669"/>
    <property type="project" value="TreeGrafter"/>
</dbReference>
<dbReference type="OrthoDB" id="5583277at2759"/>
<dbReference type="Pfam" id="PF12955">
    <property type="entry name" value="Vps3844_C"/>
    <property type="match status" value="1"/>
</dbReference>
<comment type="caution">
    <text evidence="4">The sequence shown here is derived from an EMBL/GenBank/DDBJ whole genome shotgun (WGS) entry which is preliminary data.</text>
</comment>
<dbReference type="InterPro" id="IPR053065">
    <property type="entry name" value="Archenteron_Induction-Rel"/>
</dbReference>
<feature type="transmembrane region" description="Helical" evidence="1">
    <location>
        <begin position="360"/>
        <end position="382"/>
    </location>
</feature>
<feature type="signal peptide" evidence="2">
    <location>
        <begin position="1"/>
        <end position="17"/>
    </location>
</feature>
<gene>
    <name evidence="4" type="ORF">CFO_g1510</name>
</gene>